<sequence length="169" mass="18835">MQTAGPNGLTTDSGVDFILVGPSVSLDYMDIRVLDNQAPPSVDLVSSASRMASPLHVSQAHLKLKGKINVSNQFAALGDPVLEEMDDIFDGVMGIWESERQIAQYYHDYGFKPSDFVFEKWSPKLKEYFSHLTKNVIKDQGVSIKVIEVEEDDEVASETDESSRFMKIS</sequence>
<keyword evidence="2" id="KW-1185">Reference proteome</keyword>
<gene>
    <name evidence="1" type="ORF">L1987_53608</name>
</gene>
<evidence type="ECO:0000313" key="2">
    <source>
        <dbReference type="Proteomes" id="UP001056120"/>
    </source>
</evidence>
<organism evidence="1 2">
    <name type="scientific">Smallanthus sonchifolius</name>
    <dbReference type="NCBI Taxonomy" id="185202"/>
    <lineage>
        <taxon>Eukaryota</taxon>
        <taxon>Viridiplantae</taxon>
        <taxon>Streptophyta</taxon>
        <taxon>Embryophyta</taxon>
        <taxon>Tracheophyta</taxon>
        <taxon>Spermatophyta</taxon>
        <taxon>Magnoliopsida</taxon>
        <taxon>eudicotyledons</taxon>
        <taxon>Gunneridae</taxon>
        <taxon>Pentapetalae</taxon>
        <taxon>asterids</taxon>
        <taxon>campanulids</taxon>
        <taxon>Asterales</taxon>
        <taxon>Asteraceae</taxon>
        <taxon>Asteroideae</taxon>
        <taxon>Heliantheae alliance</taxon>
        <taxon>Millerieae</taxon>
        <taxon>Smallanthus</taxon>
    </lineage>
</organism>
<comment type="caution">
    <text evidence="1">The sequence shown here is derived from an EMBL/GenBank/DDBJ whole genome shotgun (WGS) entry which is preliminary data.</text>
</comment>
<accession>A0ACB9EWE4</accession>
<proteinExistence type="predicted"/>
<protein>
    <submittedName>
        <fullName evidence="1">Uncharacterized protein</fullName>
    </submittedName>
</protein>
<name>A0ACB9EWE4_9ASTR</name>
<evidence type="ECO:0000313" key="1">
    <source>
        <dbReference type="EMBL" id="KAI3763157.1"/>
    </source>
</evidence>
<reference evidence="1 2" key="2">
    <citation type="journal article" date="2022" name="Mol. Ecol. Resour.">
        <title>The genomes of chicory, endive, great burdock and yacon provide insights into Asteraceae paleo-polyploidization history and plant inulin production.</title>
        <authorList>
            <person name="Fan W."/>
            <person name="Wang S."/>
            <person name="Wang H."/>
            <person name="Wang A."/>
            <person name="Jiang F."/>
            <person name="Liu H."/>
            <person name="Zhao H."/>
            <person name="Xu D."/>
            <person name="Zhang Y."/>
        </authorList>
    </citation>
    <scope>NUCLEOTIDE SEQUENCE [LARGE SCALE GENOMIC DNA]</scope>
    <source>
        <strain evidence="2">cv. Yunnan</strain>
        <tissue evidence="1">Leaves</tissue>
    </source>
</reference>
<dbReference type="EMBL" id="CM042034">
    <property type="protein sequence ID" value="KAI3763157.1"/>
    <property type="molecule type" value="Genomic_DNA"/>
</dbReference>
<dbReference type="Proteomes" id="UP001056120">
    <property type="component" value="Linkage Group LG17"/>
</dbReference>
<reference evidence="2" key="1">
    <citation type="journal article" date="2022" name="Mol. Ecol. Resour.">
        <title>The genomes of chicory, endive, great burdock and yacon provide insights into Asteraceae palaeo-polyploidization history and plant inulin production.</title>
        <authorList>
            <person name="Fan W."/>
            <person name="Wang S."/>
            <person name="Wang H."/>
            <person name="Wang A."/>
            <person name="Jiang F."/>
            <person name="Liu H."/>
            <person name="Zhao H."/>
            <person name="Xu D."/>
            <person name="Zhang Y."/>
        </authorList>
    </citation>
    <scope>NUCLEOTIDE SEQUENCE [LARGE SCALE GENOMIC DNA]</scope>
    <source>
        <strain evidence="2">cv. Yunnan</strain>
    </source>
</reference>